<keyword evidence="1" id="KW-0472">Membrane</keyword>
<dbReference type="AlphaFoldDB" id="A0A2M6WB71"/>
<dbReference type="EMBL" id="PFBP01000011">
    <property type="protein sequence ID" value="PIT90032.1"/>
    <property type="molecule type" value="Genomic_DNA"/>
</dbReference>
<feature type="transmembrane region" description="Helical" evidence="1">
    <location>
        <begin position="7"/>
        <end position="27"/>
    </location>
</feature>
<protein>
    <recommendedName>
        <fullName evidence="4">Tim44-like domain-containing protein</fullName>
    </recommendedName>
</protein>
<gene>
    <name evidence="2" type="ORF">COU23_00740</name>
</gene>
<sequence>MSNRKIYIILIILLLIALGLLGVFWYLSNNANKNNIVAPIDNNALIAEENKIATKTPVIIPENKNTLPPVSYEEKEKAQLQQLVSAFVERYGSYSNQTDFENLTDLMPFMSQSLKRWAENLIDSKRVNSNSQAPYYGVTTKVLKTEIIEFTDELVKIKVATQKSEMFGTDYNSKVSYEDLTVSLIKEEGVWKVNEIKK</sequence>
<comment type="caution">
    <text evidence="2">The sequence shown here is derived from an EMBL/GenBank/DDBJ whole genome shotgun (WGS) entry which is preliminary data.</text>
</comment>
<accession>A0A2M6WB71</accession>
<keyword evidence="1" id="KW-0812">Transmembrane</keyword>
<evidence type="ECO:0000313" key="3">
    <source>
        <dbReference type="Proteomes" id="UP000231464"/>
    </source>
</evidence>
<keyword evidence="1" id="KW-1133">Transmembrane helix</keyword>
<evidence type="ECO:0000313" key="2">
    <source>
        <dbReference type="EMBL" id="PIT90032.1"/>
    </source>
</evidence>
<dbReference type="Proteomes" id="UP000231464">
    <property type="component" value="Unassembled WGS sequence"/>
</dbReference>
<evidence type="ECO:0000256" key="1">
    <source>
        <dbReference type="SAM" id="Phobius"/>
    </source>
</evidence>
<reference evidence="3" key="1">
    <citation type="submission" date="2017-09" db="EMBL/GenBank/DDBJ databases">
        <title>Depth-based differentiation of microbial function through sediment-hosted aquifers and enrichment of novel symbionts in the deep terrestrial subsurface.</title>
        <authorList>
            <person name="Probst A.J."/>
            <person name="Ladd B."/>
            <person name="Jarett J.K."/>
            <person name="Geller-Mcgrath D.E."/>
            <person name="Sieber C.M.K."/>
            <person name="Emerson J.B."/>
            <person name="Anantharaman K."/>
            <person name="Thomas B.C."/>
            <person name="Malmstrom R."/>
            <person name="Stieglmeier M."/>
            <person name="Klingl A."/>
            <person name="Woyke T."/>
            <person name="Ryan C.M."/>
            <person name="Banfield J.F."/>
        </authorList>
    </citation>
    <scope>NUCLEOTIDE SEQUENCE [LARGE SCALE GENOMIC DNA]</scope>
</reference>
<evidence type="ECO:0008006" key="4">
    <source>
        <dbReference type="Google" id="ProtNLM"/>
    </source>
</evidence>
<proteinExistence type="predicted"/>
<name>A0A2M6WB71_9BACT</name>
<organism evidence="2 3">
    <name type="scientific">Candidatus Kuenenbacteria bacterium CG10_big_fil_rev_8_21_14_0_10_36_11</name>
    <dbReference type="NCBI Taxonomy" id="1974618"/>
    <lineage>
        <taxon>Bacteria</taxon>
        <taxon>Candidatus Kueneniibacteriota</taxon>
    </lineage>
</organism>